<comment type="caution">
    <text evidence="2">The sequence shown here is derived from an EMBL/GenBank/DDBJ whole genome shotgun (WGS) entry which is preliminary data.</text>
</comment>
<organism evidence="2 3">
    <name type="scientific">Akkermansia muciniphila</name>
    <dbReference type="NCBI Taxonomy" id="239935"/>
    <lineage>
        <taxon>Bacteria</taxon>
        <taxon>Pseudomonadati</taxon>
        <taxon>Verrucomicrobiota</taxon>
        <taxon>Verrucomicrobiia</taxon>
        <taxon>Verrucomicrobiales</taxon>
        <taxon>Akkermansiaceae</taxon>
        <taxon>Akkermansia</taxon>
    </lineage>
</organism>
<proteinExistence type="predicted"/>
<dbReference type="Proteomes" id="UP000236075">
    <property type="component" value="Unassembled WGS sequence"/>
</dbReference>
<evidence type="ECO:0000313" key="3">
    <source>
        <dbReference type="Proteomes" id="UP000236075"/>
    </source>
</evidence>
<reference evidence="2 3" key="1">
    <citation type="journal article" date="2017" name="BMC Genomics">
        <title>Genome sequencing of 39 Akkermansia muciniphila isolates reveals its population structure, genomic and functional diverisity, and global distribution in mammalian gut microbiotas.</title>
        <authorList>
            <person name="Guo X."/>
            <person name="Li S."/>
            <person name="Zhang J."/>
            <person name="Wu F."/>
            <person name="Li X."/>
            <person name="Wu D."/>
            <person name="Zhang M."/>
            <person name="Ou Z."/>
            <person name="Jie Z."/>
            <person name="Yan Q."/>
            <person name="Li P."/>
            <person name="Yi J."/>
            <person name="Peng Y."/>
        </authorList>
    </citation>
    <scope>NUCLEOTIDE SEQUENCE [LARGE SCALE GENOMIC DNA]</scope>
    <source>
        <strain evidence="2 3">GP28</strain>
    </source>
</reference>
<feature type="region of interest" description="Disordered" evidence="1">
    <location>
        <begin position="1"/>
        <end position="59"/>
    </location>
</feature>
<gene>
    <name evidence="2" type="ORF">CXT95_00240</name>
</gene>
<evidence type="ECO:0000313" key="2">
    <source>
        <dbReference type="EMBL" id="PND04900.1"/>
    </source>
</evidence>
<protein>
    <submittedName>
        <fullName evidence="2">Uncharacterized protein</fullName>
    </submittedName>
</protein>
<sequence>MGLRRLRALSLNREKDDSLPESFGAPAFLCPGFSPPSTDGTNIREETSGMPHAPLHANR</sequence>
<dbReference type="EMBL" id="PJLB01000004">
    <property type="protein sequence ID" value="PND04900.1"/>
    <property type="molecule type" value="Genomic_DNA"/>
</dbReference>
<name>A0AAX0WNH0_9BACT</name>
<accession>A0AAX0WNH0</accession>
<evidence type="ECO:0000256" key="1">
    <source>
        <dbReference type="SAM" id="MobiDB-lite"/>
    </source>
</evidence>
<dbReference type="AlphaFoldDB" id="A0AAX0WNH0"/>